<dbReference type="InterPro" id="IPR001645">
    <property type="entry name" value="Folylpolyglutamate_synth"/>
</dbReference>
<dbReference type="STRING" id="1715285.SOFFGTOCOR_0490"/>
<evidence type="ECO:0000256" key="6">
    <source>
        <dbReference type="ARBA" id="ARBA00011245"/>
    </source>
</evidence>
<evidence type="ECO:0000256" key="16">
    <source>
        <dbReference type="ARBA" id="ARBA00049035"/>
    </source>
</evidence>
<feature type="domain" description="Mur ligase central" evidence="20">
    <location>
        <begin position="54"/>
        <end position="195"/>
    </location>
</feature>
<dbReference type="Gene3D" id="3.40.1190.10">
    <property type="entry name" value="Mur-like, catalytic domain"/>
    <property type="match status" value="1"/>
</dbReference>
<dbReference type="InterPro" id="IPR018109">
    <property type="entry name" value="Folylpolyglutamate_synth_CS"/>
</dbReference>
<evidence type="ECO:0000256" key="10">
    <source>
        <dbReference type="ARBA" id="ARBA00022741"/>
    </source>
</evidence>
<dbReference type="InterPro" id="IPR036565">
    <property type="entry name" value="Mur-like_cat_sf"/>
</dbReference>
<dbReference type="InterPro" id="IPR004101">
    <property type="entry name" value="Mur_ligase_C"/>
</dbReference>
<comment type="function">
    <text evidence="2 18">Functions in two distinct reactions of the de novo folate biosynthetic pathway. Catalyzes the addition of a glutamate residue to dihydropteroate (7,8-dihydropteroate or H2Pte) to form dihydrofolate (7,8-dihydrofolate monoglutamate or H2Pte-Glu). Also catalyzes successive additions of L-glutamate to tetrahydrofolate or 10-formyltetrahydrofolate or 5,10-methylenetetrahydrofolate, leading to folylpolyglutamate derivatives.</text>
</comment>
<sequence length="424" mass="48486">MNNLIIPNSKSLLNDWIEYISNLHDQPIDMGIDRIKQVAFKTGLTKIADTVITVTGTNGKGTTCNTLESIFIASGFKVGVYSSPHLIRYTERIRINKNECSERDLCEAFMYIEAFREKISLTYFEYTTLAALYLFKKSLLNIVILEVGLGGRLDATNIIDSDIAVITNIDIDHTNILGLNREIIGYEKSGIFRHNCYGVIGELNVPKSVVKFAYEIGTKLFCFGRDWFYKEKNNEWFWESAKREWRNLYLPSVPLINAATALGVISCLIENNIYLENKFTNFTINQGLKASRLLGRFQLFNTNPLIILDVAHNPHAAKYLVKQMFKLKIKKENRIFAVIGMLKDKDIENTLKILSEQITDWCVATLTEYRGAKSCEISKYLNCVNEFDSVEKAWFYAYNNATKQDVIIVCGSFYTVSHVMTLFL</sequence>
<keyword evidence="13" id="KW-0289">Folate biosynthesis</keyword>
<comment type="catalytic activity">
    <reaction evidence="17">
        <text>7,8-dihydropteroate + L-glutamate + ATP = 7,8-dihydrofolate + ADP + phosphate + H(+)</text>
        <dbReference type="Rhea" id="RHEA:23584"/>
        <dbReference type="ChEBI" id="CHEBI:15378"/>
        <dbReference type="ChEBI" id="CHEBI:17839"/>
        <dbReference type="ChEBI" id="CHEBI:29985"/>
        <dbReference type="ChEBI" id="CHEBI:30616"/>
        <dbReference type="ChEBI" id="CHEBI:43474"/>
        <dbReference type="ChEBI" id="CHEBI:57451"/>
        <dbReference type="ChEBI" id="CHEBI:456216"/>
        <dbReference type="EC" id="6.3.2.12"/>
    </reaction>
</comment>
<comment type="pathway">
    <text evidence="4">Cofactor biosynthesis; tetrahydrofolylpolyglutamate biosynthesis.</text>
</comment>
<comment type="catalytic activity">
    <reaction evidence="16">
        <text>(6R)-5,10-methylenetetrahydrofolyl-(gamma-L-Glu)(n) + L-glutamate + ATP = (6R)-5,10-methylenetetrahydrofolyl-(gamma-L-Glu)(n+1) + ADP + phosphate + H(+)</text>
        <dbReference type="Rhea" id="RHEA:51912"/>
        <dbReference type="Rhea" id="RHEA-COMP:13257"/>
        <dbReference type="Rhea" id="RHEA-COMP:13258"/>
        <dbReference type="ChEBI" id="CHEBI:15378"/>
        <dbReference type="ChEBI" id="CHEBI:29985"/>
        <dbReference type="ChEBI" id="CHEBI:30616"/>
        <dbReference type="ChEBI" id="CHEBI:43474"/>
        <dbReference type="ChEBI" id="CHEBI:136572"/>
        <dbReference type="ChEBI" id="CHEBI:456216"/>
        <dbReference type="EC" id="6.3.2.17"/>
    </reaction>
</comment>
<comment type="pathway">
    <text evidence="3">Cofactor biosynthesis; tetrahydrofolate biosynthesis; 7,8-dihydrofolate from 2-amino-4-hydroxy-6-hydroxymethyl-7,8-dihydropteridine diphosphate and 4-aminobenzoate: step 2/2.</text>
</comment>
<dbReference type="GO" id="GO:0005524">
    <property type="term" value="F:ATP binding"/>
    <property type="evidence" value="ECO:0007669"/>
    <property type="project" value="UniProtKB-KW"/>
</dbReference>
<evidence type="ECO:0000256" key="5">
    <source>
        <dbReference type="ARBA" id="ARBA00008276"/>
    </source>
</evidence>
<feature type="domain" description="Mur ligase C-terminal" evidence="19">
    <location>
        <begin position="295"/>
        <end position="413"/>
    </location>
</feature>
<dbReference type="GO" id="GO:0046872">
    <property type="term" value="F:metal ion binding"/>
    <property type="evidence" value="ECO:0007669"/>
    <property type="project" value="UniProtKB-KW"/>
</dbReference>
<dbReference type="PANTHER" id="PTHR11136:SF0">
    <property type="entry name" value="DIHYDROFOLATE SYNTHETASE-RELATED"/>
    <property type="match status" value="1"/>
</dbReference>
<keyword evidence="10 18" id="KW-0547">Nucleotide-binding</keyword>
<dbReference type="UniPathway" id="UPA00077">
    <property type="reaction ID" value="UER00157"/>
</dbReference>
<dbReference type="NCBIfam" id="NF008101">
    <property type="entry name" value="PRK10846.1"/>
    <property type="match status" value="1"/>
</dbReference>
<reference evidence="22" key="1">
    <citation type="submission" date="2015-05" db="EMBL/GenBank/DDBJ databases">
        <authorList>
            <person name="Manzano-Marin A."/>
        </authorList>
    </citation>
    <scope>NUCLEOTIDE SEQUENCE [LARGE SCALE GENOMIC DNA]</scope>
    <source>
        <strain evidence="22">officinalis</strain>
    </source>
</reference>
<evidence type="ECO:0000256" key="4">
    <source>
        <dbReference type="ARBA" id="ARBA00005150"/>
    </source>
</evidence>
<dbReference type="PIRSF" id="PIRSF001563">
    <property type="entry name" value="Folylpolyglu_synth"/>
    <property type="match status" value="1"/>
</dbReference>
<evidence type="ECO:0000256" key="2">
    <source>
        <dbReference type="ARBA" id="ARBA00002714"/>
    </source>
</evidence>
<proteinExistence type="inferred from homology"/>
<dbReference type="NCBIfam" id="TIGR01499">
    <property type="entry name" value="folC"/>
    <property type="match status" value="1"/>
</dbReference>
<dbReference type="FunFam" id="3.40.1190.10:FF:000004">
    <property type="entry name" value="Dihydrofolate synthase/folylpolyglutamate synthase"/>
    <property type="match status" value="1"/>
</dbReference>
<dbReference type="Proteomes" id="UP000242301">
    <property type="component" value="Unassembled WGS sequence"/>
</dbReference>
<evidence type="ECO:0000256" key="9">
    <source>
        <dbReference type="ARBA" id="ARBA00022723"/>
    </source>
</evidence>
<dbReference type="PROSITE" id="PS01012">
    <property type="entry name" value="FOLYLPOLYGLU_SYNT_2"/>
    <property type="match status" value="1"/>
</dbReference>
<dbReference type="PANTHER" id="PTHR11136">
    <property type="entry name" value="FOLYLPOLYGLUTAMATE SYNTHASE-RELATED"/>
    <property type="match status" value="1"/>
</dbReference>
<comment type="subunit">
    <text evidence="6">Monomer.</text>
</comment>
<dbReference type="SUPFAM" id="SSF53244">
    <property type="entry name" value="MurD-like peptide ligases, peptide-binding domain"/>
    <property type="match status" value="1"/>
</dbReference>
<keyword evidence="8 18" id="KW-0436">Ligase</keyword>
<dbReference type="GO" id="GO:0008841">
    <property type="term" value="F:dihydrofolate synthase activity"/>
    <property type="evidence" value="ECO:0007669"/>
    <property type="project" value="UniProtKB-EC"/>
</dbReference>
<evidence type="ECO:0000313" key="22">
    <source>
        <dbReference type="Proteomes" id="UP000242301"/>
    </source>
</evidence>
<dbReference type="SUPFAM" id="SSF53623">
    <property type="entry name" value="MurD-like peptide ligases, catalytic domain"/>
    <property type="match status" value="1"/>
</dbReference>
<keyword evidence="11 18" id="KW-0067">ATP-binding</keyword>
<dbReference type="InterPro" id="IPR013221">
    <property type="entry name" value="Mur_ligase_cen"/>
</dbReference>
<protein>
    <recommendedName>
        <fullName evidence="7 18">Dihydrofolate synthase/folylpolyglutamate synthase</fullName>
    </recommendedName>
</protein>
<evidence type="ECO:0000256" key="8">
    <source>
        <dbReference type="ARBA" id="ARBA00022598"/>
    </source>
</evidence>
<evidence type="ECO:0000256" key="1">
    <source>
        <dbReference type="ARBA" id="ARBA00001946"/>
    </source>
</evidence>
<dbReference type="GO" id="GO:0046654">
    <property type="term" value="P:tetrahydrofolate biosynthetic process"/>
    <property type="evidence" value="ECO:0007669"/>
    <property type="project" value="UniProtKB-UniPathway"/>
</dbReference>
<accession>A0A0M6W7S3</accession>
<dbReference type="Pfam" id="PF08245">
    <property type="entry name" value="Mur_ligase_M"/>
    <property type="match status" value="1"/>
</dbReference>
<dbReference type="Pfam" id="PF02875">
    <property type="entry name" value="Mur_ligase_C"/>
    <property type="match status" value="1"/>
</dbReference>
<evidence type="ECO:0000256" key="17">
    <source>
        <dbReference type="ARBA" id="ARBA00049161"/>
    </source>
</evidence>
<evidence type="ECO:0000313" key="21">
    <source>
        <dbReference type="EMBL" id="CRK85898.1"/>
    </source>
</evidence>
<comment type="catalytic activity">
    <reaction evidence="14">
        <text>(6S)-5,6,7,8-tetrahydrofolyl-(gamma-L-Glu)(n) + L-glutamate + ATP = (6S)-5,6,7,8-tetrahydrofolyl-(gamma-L-Glu)(n+1) + ADP + phosphate + H(+)</text>
        <dbReference type="Rhea" id="RHEA:10580"/>
        <dbReference type="Rhea" id="RHEA-COMP:14738"/>
        <dbReference type="Rhea" id="RHEA-COMP:14740"/>
        <dbReference type="ChEBI" id="CHEBI:15378"/>
        <dbReference type="ChEBI" id="CHEBI:29985"/>
        <dbReference type="ChEBI" id="CHEBI:30616"/>
        <dbReference type="ChEBI" id="CHEBI:43474"/>
        <dbReference type="ChEBI" id="CHEBI:141005"/>
        <dbReference type="ChEBI" id="CHEBI:456216"/>
        <dbReference type="EC" id="6.3.2.17"/>
    </reaction>
</comment>
<dbReference type="AlphaFoldDB" id="A0A0M6W7S3"/>
<dbReference type="InterPro" id="IPR036615">
    <property type="entry name" value="Mur_ligase_C_dom_sf"/>
</dbReference>
<evidence type="ECO:0000259" key="19">
    <source>
        <dbReference type="Pfam" id="PF02875"/>
    </source>
</evidence>
<comment type="similarity">
    <text evidence="5 18">Belongs to the folylpolyglutamate synthase family.</text>
</comment>
<comment type="catalytic activity">
    <reaction evidence="15">
        <text>10-formyltetrahydrofolyl-(gamma-L-Glu)(n) + L-glutamate + ATP = 10-formyltetrahydrofolyl-(gamma-L-Glu)(n+1) + ADP + phosphate + H(+)</text>
        <dbReference type="Rhea" id="RHEA:51904"/>
        <dbReference type="Rhea" id="RHEA-COMP:13088"/>
        <dbReference type="Rhea" id="RHEA-COMP:14300"/>
        <dbReference type="ChEBI" id="CHEBI:15378"/>
        <dbReference type="ChEBI" id="CHEBI:29985"/>
        <dbReference type="ChEBI" id="CHEBI:30616"/>
        <dbReference type="ChEBI" id="CHEBI:43474"/>
        <dbReference type="ChEBI" id="CHEBI:134413"/>
        <dbReference type="ChEBI" id="CHEBI:456216"/>
        <dbReference type="EC" id="6.3.2.17"/>
    </reaction>
</comment>
<name>A0A0M6W7S3_9GAMM</name>
<keyword evidence="9" id="KW-0479">Metal-binding</keyword>
<keyword evidence="12" id="KW-0460">Magnesium</keyword>
<dbReference type="GO" id="GO:0005737">
    <property type="term" value="C:cytoplasm"/>
    <property type="evidence" value="ECO:0007669"/>
    <property type="project" value="TreeGrafter"/>
</dbReference>
<evidence type="ECO:0000256" key="7">
    <source>
        <dbReference type="ARBA" id="ARBA00019357"/>
    </source>
</evidence>
<dbReference type="Gene3D" id="3.90.190.20">
    <property type="entry name" value="Mur ligase, C-terminal domain"/>
    <property type="match status" value="1"/>
</dbReference>
<dbReference type="GO" id="GO:0004326">
    <property type="term" value="F:tetrahydrofolylpolyglutamate synthase activity"/>
    <property type="evidence" value="ECO:0007669"/>
    <property type="project" value="UniProtKB-EC"/>
</dbReference>
<dbReference type="GO" id="GO:0046656">
    <property type="term" value="P:folic acid biosynthetic process"/>
    <property type="evidence" value="ECO:0007669"/>
    <property type="project" value="UniProtKB-KW"/>
</dbReference>
<keyword evidence="22" id="KW-1185">Reference proteome</keyword>
<evidence type="ECO:0000256" key="13">
    <source>
        <dbReference type="ARBA" id="ARBA00022909"/>
    </source>
</evidence>
<gene>
    <name evidence="21" type="primary">folC</name>
    <name evidence="21" type="ORF">SOFFGTOCOR_0490</name>
</gene>
<comment type="cofactor">
    <cofactor evidence="1">
        <name>Mg(2+)</name>
        <dbReference type="ChEBI" id="CHEBI:18420"/>
    </cofactor>
</comment>
<evidence type="ECO:0000256" key="15">
    <source>
        <dbReference type="ARBA" id="ARBA00047808"/>
    </source>
</evidence>
<evidence type="ECO:0000256" key="11">
    <source>
        <dbReference type="ARBA" id="ARBA00022840"/>
    </source>
</evidence>
<evidence type="ECO:0000256" key="18">
    <source>
        <dbReference type="PIRNR" id="PIRNR001563"/>
    </source>
</evidence>
<evidence type="ECO:0000256" key="14">
    <source>
        <dbReference type="ARBA" id="ARBA00047493"/>
    </source>
</evidence>
<dbReference type="EMBL" id="CVRF01000003">
    <property type="protein sequence ID" value="CRK85898.1"/>
    <property type="molecule type" value="Genomic_DNA"/>
</dbReference>
<evidence type="ECO:0000256" key="3">
    <source>
        <dbReference type="ARBA" id="ARBA00004799"/>
    </source>
</evidence>
<evidence type="ECO:0000256" key="12">
    <source>
        <dbReference type="ARBA" id="ARBA00022842"/>
    </source>
</evidence>
<evidence type="ECO:0000259" key="20">
    <source>
        <dbReference type="Pfam" id="PF08245"/>
    </source>
</evidence>
<organism evidence="21 22">
    <name type="scientific">Candidatus Providencia siddallii</name>
    <dbReference type="NCBI Taxonomy" id="1715285"/>
    <lineage>
        <taxon>Bacteria</taxon>
        <taxon>Pseudomonadati</taxon>
        <taxon>Pseudomonadota</taxon>
        <taxon>Gammaproteobacteria</taxon>
        <taxon>Enterobacterales</taxon>
        <taxon>Morganellaceae</taxon>
        <taxon>Providencia</taxon>
    </lineage>
</organism>